<dbReference type="InterPro" id="IPR013022">
    <property type="entry name" value="Xyl_isomerase-like_TIM-brl"/>
</dbReference>
<proteinExistence type="inferred from homology"/>
<evidence type="ECO:0000256" key="1">
    <source>
        <dbReference type="ARBA" id="ARBA00023235"/>
    </source>
</evidence>
<dbReference type="PANTHER" id="PTHR43489">
    <property type="entry name" value="ISOMERASE"/>
    <property type="match status" value="1"/>
</dbReference>
<dbReference type="SUPFAM" id="SSF51658">
    <property type="entry name" value="Xylose isomerase-like"/>
    <property type="match status" value="1"/>
</dbReference>
<keyword evidence="5" id="KW-1185">Reference proteome</keyword>
<dbReference type="EMBL" id="JBHMAG010000012">
    <property type="protein sequence ID" value="MFB9752647.1"/>
    <property type="molecule type" value="Genomic_DNA"/>
</dbReference>
<dbReference type="PIRSF" id="PIRSF006241">
    <property type="entry name" value="HyI"/>
    <property type="match status" value="1"/>
</dbReference>
<comment type="caution">
    <text evidence="4">The sequence shown here is derived from an EMBL/GenBank/DDBJ whole genome shotgun (WGS) entry which is preliminary data.</text>
</comment>
<dbReference type="InterPro" id="IPR026040">
    <property type="entry name" value="HyI-like"/>
</dbReference>
<evidence type="ECO:0000259" key="3">
    <source>
        <dbReference type="Pfam" id="PF01261"/>
    </source>
</evidence>
<comment type="similarity">
    <text evidence="2">Belongs to the hyi family.</text>
</comment>
<accession>A0ABV5VWW1</accession>
<feature type="domain" description="Xylose isomerase-like TIM barrel" evidence="3">
    <location>
        <begin position="24"/>
        <end position="247"/>
    </location>
</feature>
<reference evidence="4 5" key="1">
    <citation type="submission" date="2024-09" db="EMBL/GenBank/DDBJ databases">
        <authorList>
            <person name="Sun Q."/>
            <person name="Mori K."/>
        </authorList>
    </citation>
    <scope>NUCLEOTIDE SEQUENCE [LARGE SCALE GENOMIC DNA]</scope>
    <source>
        <strain evidence="4 5">JCM 12520</strain>
    </source>
</reference>
<protein>
    <submittedName>
        <fullName evidence="4">Hydroxypyruvate isomerase family protein</fullName>
    </submittedName>
</protein>
<dbReference type="InterPro" id="IPR036237">
    <property type="entry name" value="Xyl_isomerase-like_sf"/>
</dbReference>
<evidence type="ECO:0000313" key="5">
    <source>
        <dbReference type="Proteomes" id="UP001589619"/>
    </source>
</evidence>
<evidence type="ECO:0000313" key="4">
    <source>
        <dbReference type="EMBL" id="MFB9752647.1"/>
    </source>
</evidence>
<evidence type="ECO:0000256" key="2">
    <source>
        <dbReference type="PIRNR" id="PIRNR006241"/>
    </source>
</evidence>
<gene>
    <name evidence="4" type="ORF">ACFFNY_13855</name>
</gene>
<dbReference type="InterPro" id="IPR050417">
    <property type="entry name" value="Sugar_Epim/Isomerase"/>
</dbReference>
<dbReference type="GO" id="GO:0016853">
    <property type="term" value="F:isomerase activity"/>
    <property type="evidence" value="ECO:0007669"/>
    <property type="project" value="UniProtKB-KW"/>
</dbReference>
<sequence>MIKFSAHLEMNFGKEVPFRDRWMAAKSFGFEGCEFVWRNVELPEAVHVRQTAPLEVSCLGGTTGFAPGARPVLFLPEDRDRLARDTETAVAYARELSCSNLIMVPGNKIEGWSVEKHRQETVASLKYIAPLLEGAGITALIEPLNSKVDHKGVYCDTAEEGFRIIEETASPNVKVLYDAYHRQVMGENIVRAVREGHRAIGYYHLARVPGRNEPVGGEIDAFAFLEAVAETGYDGFVGLEYKPSADYLSAFQQIRSVYPDYLGSARKEA</sequence>
<dbReference type="Gene3D" id="3.20.20.150">
    <property type="entry name" value="Divalent-metal-dependent TIM barrel enzymes"/>
    <property type="match status" value="1"/>
</dbReference>
<name>A0ABV5VWW1_9BACL</name>
<dbReference type="RefSeq" id="WP_344903660.1">
    <property type="nucleotide sequence ID" value="NZ_BAAAYO010000001.1"/>
</dbReference>
<organism evidence="4 5">
    <name type="scientific">Paenibacillus hodogayensis</name>
    <dbReference type="NCBI Taxonomy" id="279208"/>
    <lineage>
        <taxon>Bacteria</taxon>
        <taxon>Bacillati</taxon>
        <taxon>Bacillota</taxon>
        <taxon>Bacilli</taxon>
        <taxon>Bacillales</taxon>
        <taxon>Paenibacillaceae</taxon>
        <taxon>Paenibacillus</taxon>
    </lineage>
</organism>
<dbReference type="Proteomes" id="UP001589619">
    <property type="component" value="Unassembled WGS sequence"/>
</dbReference>
<keyword evidence="1 2" id="KW-0413">Isomerase</keyword>
<dbReference type="Pfam" id="PF01261">
    <property type="entry name" value="AP_endonuc_2"/>
    <property type="match status" value="1"/>
</dbReference>